<dbReference type="AlphaFoldDB" id="A0A1Z3HV11"/>
<feature type="transmembrane region" description="Helical" evidence="7">
    <location>
        <begin position="177"/>
        <end position="195"/>
    </location>
</feature>
<gene>
    <name evidence="8" type="ORF">XM38_051040</name>
</gene>
<dbReference type="InterPro" id="IPR011701">
    <property type="entry name" value="MFS"/>
</dbReference>
<evidence type="ECO:0000256" key="6">
    <source>
        <dbReference type="SAM" id="MobiDB-lite"/>
    </source>
</evidence>
<dbReference type="PANTHER" id="PTHR19432:SF35">
    <property type="entry name" value="SOLUTE CARRIER FAMILY 45 MEMBER 3 ISOFORM X1"/>
    <property type="match status" value="1"/>
</dbReference>
<feature type="transmembrane region" description="Helical" evidence="7">
    <location>
        <begin position="374"/>
        <end position="397"/>
    </location>
</feature>
<dbReference type="GO" id="GO:0016020">
    <property type="term" value="C:membrane"/>
    <property type="evidence" value="ECO:0007669"/>
    <property type="project" value="UniProtKB-SubCell"/>
</dbReference>
<dbReference type="GO" id="GO:0022857">
    <property type="term" value="F:transmembrane transporter activity"/>
    <property type="evidence" value="ECO:0007669"/>
    <property type="project" value="InterPro"/>
</dbReference>
<keyword evidence="9" id="KW-1185">Reference proteome</keyword>
<feature type="transmembrane region" description="Helical" evidence="7">
    <location>
        <begin position="75"/>
        <end position="91"/>
    </location>
</feature>
<name>A0A1Z3HV11_9CYAN</name>
<evidence type="ECO:0000256" key="1">
    <source>
        <dbReference type="ARBA" id="ARBA00004141"/>
    </source>
</evidence>
<proteinExistence type="predicted"/>
<dbReference type="EMBL" id="CP021983">
    <property type="protein sequence ID" value="ASC74129.1"/>
    <property type="molecule type" value="Genomic_DNA"/>
</dbReference>
<feature type="transmembrane region" description="Helical" evidence="7">
    <location>
        <begin position="239"/>
        <end position="262"/>
    </location>
</feature>
<sequence length="473" mass="51698">MGFWQLWNMSFGFLGIQFGWGLQMANTSAIFEHLGADAHQIPILWLAAPLTGLVIQPIIGNLSDNTWGPLGRRRPYFLAGAILSSFALVLMPNSSSLWMAAGLLWLLDTSANISMEPFRAFVGDLLPSDQRTKGFAMQSLFIGLGSVTAAALPWILTHLFGVVTDAAEHKVPLTVKLSFYIGAAVFLSTVLWTVMTTEERPPKDMEAFQRQQERRLGILATFREITIALKQMPLTMRQLAWVQAFSWLGMYCMFLYFPPAVAHNVLGATEEASALYTEGIEWAGLCIAAYNAVCFGVSFLLPRVSAILNRRMTHALCLTCGGIGLISLMWIHDRYTLLLAMVGVGIAWASMLSLPYAMLVGALPPKRSGIYMGIFNFFIVLPEIFASLVLGWVMVHWLGESRLLAVVLGGSSMLVAAVATQGVREAKPDVSRPAEKSLAADQREPVMVDSQATSDTLAQETPAETGSSLKSEP</sequence>
<keyword evidence="2" id="KW-0813">Transport</keyword>
<keyword evidence="4 7" id="KW-1133">Transmembrane helix</keyword>
<feature type="transmembrane region" description="Helical" evidence="7">
    <location>
        <begin position="313"/>
        <end position="331"/>
    </location>
</feature>
<dbReference type="SUPFAM" id="SSF103473">
    <property type="entry name" value="MFS general substrate transporter"/>
    <property type="match status" value="1"/>
</dbReference>
<feature type="transmembrane region" description="Helical" evidence="7">
    <location>
        <begin position="337"/>
        <end position="362"/>
    </location>
</feature>
<dbReference type="PANTHER" id="PTHR19432">
    <property type="entry name" value="SUGAR TRANSPORTER"/>
    <property type="match status" value="1"/>
</dbReference>
<dbReference type="Gene3D" id="1.20.1250.20">
    <property type="entry name" value="MFS general substrate transporter like domains"/>
    <property type="match status" value="1"/>
</dbReference>
<dbReference type="InterPro" id="IPR036259">
    <property type="entry name" value="MFS_trans_sf"/>
</dbReference>
<dbReference type="KEGG" id="hhg:XM38_051040"/>
<dbReference type="Proteomes" id="UP000191901">
    <property type="component" value="Chromosome"/>
</dbReference>
<evidence type="ECO:0000256" key="4">
    <source>
        <dbReference type="ARBA" id="ARBA00022989"/>
    </source>
</evidence>
<evidence type="ECO:0000256" key="5">
    <source>
        <dbReference type="ARBA" id="ARBA00023136"/>
    </source>
</evidence>
<feature type="transmembrane region" description="Helical" evidence="7">
    <location>
        <begin position="403"/>
        <end position="423"/>
    </location>
</feature>
<evidence type="ECO:0000256" key="7">
    <source>
        <dbReference type="SAM" id="Phobius"/>
    </source>
</evidence>
<keyword evidence="5 7" id="KW-0472">Membrane</keyword>
<feature type="transmembrane region" description="Helical" evidence="7">
    <location>
        <begin position="43"/>
        <end position="63"/>
    </location>
</feature>
<dbReference type="STRING" id="1641165.XM38_00680"/>
<feature type="compositionally biased region" description="Polar residues" evidence="6">
    <location>
        <begin position="450"/>
        <end position="473"/>
    </location>
</feature>
<feature type="transmembrane region" description="Helical" evidence="7">
    <location>
        <begin position="135"/>
        <end position="157"/>
    </location>
</feature>
<comment type="subcellular location">
    <subcellularLocation>
        <location evidence="1">Membrane</location>
        <topology evidence="1">Multi-pass membrane protein</topology>
    </subcellularLocation>
</comment>
<keyword evidence="3 7" id="KW-0812">Transmembrane</keyword>
<accession>A0A1Z3HV11</accession>
<evidence type="ECO:0000313" key="9">
    <source>
        <dbReference type="Proteomes" id="UP000191901"/>
    </source>
</evidence>
<reference evidence="8 9" key="1">
    <citation type="journal article" date="2016" name="Biochim. Biophys. Acta">
        <title>Characterization of red-shifted phycobilisomes isolated from the chlorophyll f-containing cyanobacterium Halomicronema hongdechloris.</title>
        <authorList>
            <person name="Li Y."/>
            <person name="Lin Y."/>
            <person name="Garvey C.J."/>
            <person name="Birch D."/>
            <person name="Corkery R.W."/>
            <person name="Loughlin P.C."/>
            <person name="Scheer H."/>
            <person name="Willows R.D."/>
            <person name="Chen M."/>
        </authorList>
    </citation>
    <scope>NUCLEOTIDE SEQUENCE [LARGE SCALE GENOMIC DNA]</scope>
    <source>
        <strain evidence="8 9">C2206</strain>
    </source>
</reference>
<evidence type="ECO:0000256" key="3">
    <source>
        <dbReference type="ARBA" id="ARBA00022692"/>
    </source>
</evidence>
<feature type="transmembrane region" description="Helical" evidence="7">
    <location>
        <begin position="282"/>
        <end position="301"/>
    </location>
</feature>
<dbReference type="Pfam" id="PF07690">
    <property type="entry name" value="MFS_1"/>
    <property type="match status" value="1"/>
</dbReference>
<feature type="region of interest" description="Disordered" evidence="6">
    <location>
        <begin position="427"/>
        <end position="473"/>
    </location>
</feature>
<protein>
    <submittedName>
        <fullName evidence="8">Glycoside-Pentoside-Hexuronide:Cation Symporter</fullName>
    </submittedName>
</protein>
<organism evidence="8 9">
    <name type="scientific">Halomicronema hongdechloris C2206</name>
    <dbReference type="NCBI Taxonomy" id="1641165"/>
    <lineage>
        <taxon>Bacteria</taxon>
        <taxon>Bacillati</taxon>
        <taxon>Cyanobacteriota</taxon>
        <taxon>Cyanophyceae</taxon>
        <taxon>Nodosilineales</taxon>
        <taxon>Nodosilineaceae</taxon>
        <taxon>Halomicronema</taxon>
    </lineage>
</organism>
<evidence type="ECO:0000256" key="2">
    <source>
        <dbReference type="ARBA" id="ARBA00022448"/>
    </source>
</evidence>
<evidence type="ECO:0000313" key="8">
    <source>
        <dbReference type="EMBL" id="ASC74129.1"/>
    </source>
</evidence>